<feature type="non-terminal residue" evidence="2">
    <location>
        <position position="1"/>
    </location>
</feature>
<sequence>MEVKKDGIFSCVTTSRQQIRKHLRDIAKIRLERMQEKTEEVLREKGIYDGPEKMVEDVYNEIIDGSSNYPVHQQAELLVEAGRIGVWEAQMANPHYLSQQAATLWPRWGTVSPYLRFIELRERLAKEGSSRPISCDHPLDIDDLSMNQLSQLHVGCKEWVKGYKENGESHSLERKRLFDRAKELAKEGHDMRTAIKYFSRMKLDFMVDIHFMMEVVVTHLRSFEEKVATMEWSMERCEERVRAHEEEKKK</sequence>
<dbReference type="Proteomes" id="UP001278500">
    <property type="component" value="Unassembled WGS sequence"/>
</dbReference>
<keyword evidence="1" id="KW-0175">Coiled coil</keyword>
<gene>
    <name evidence="2" type="ORF">B0H65DRAFT_485590</name>
</gene>
<dbReference type="RefSeq" id="XP_062686932.1">
    <property type="nucleotide sequence ID" value="XM_062827680.1"/>
</dbReference>
<keyword evidence="3" id="KW-1185">Reference proteome</keyword>
<proteinExistence type="predicted"/>
<dbReference type="GeneID" id="87864834"/>
<dbReference type="EMBL" id="JAUEPP010000001">
    <property type="protein sequence ID" value="KAK3355554.1"/>
    <property type="molecule type" value="Genomic_DNA"/>
</dbReference>
<organism evidence="2 3">
    <name type="scientific">Neurospora tetraspora</name>
    <dbReference type="NCBI Taxonomy" id="94610"/>
    <lineage>
        <taxon>Eukaryota</taxon>
        <taxon>Fungi</taxon>
        <taxon>Dikarya</taxon>
        <taxon>Ascomycota</taxon>
        <taxon>Pezizomycotina</taxon>
        <taxon>Sordariomycetes</taxon>
        <taxon>Sordariomycetidae</taxon>
        <taxon>Sordariales</taxon>
        <taxon>Sordariaceae</taxon>
        <taxon>Neurospora</taxon>
    </lineage>
</organism>
<evidence type="ECO:0000313" key="2">
    <source>
        <dbReference type="EMBL" id="KAK3355554.1"/>
    </source>
</evidence>
<reference evidence="2" key="2">
    <citation type="submission" date="2023-06" db="EMBL/GenBank/DDBJ databases">
        <authorList>
            <consortium name="Lawrence Berkeley National Laboratory"/>
            <person name="Haridas S."/>
            <person name="Hensen N."/>
            <person name="Bonometti L."/>
            <person name="Westerberg I."/>
            <person name="Brannstrom I.O."/>
            <person name="Guillou S."/>
            <person name="Cros-Aarteil S."/>
            <person name="Calhoun S."/>
            <person name="Kuo A."/>
            <person name="Mondo S."/>
            <person name="Pangilinan J."/>
            <person name="Riley R."/>
            <person name="Labutti K."/>
            <person name="Andreopoulos B."/>
            <person name="Lipzen A."/>
            <person name="Chen C."/>
            <person name="Yanf M."/>
            <person name="Daum C."/>
            <person name="Ng V."/>
            <person name="Clum A."/>
            <person name="Steindorff A."/>
            <person name="Ohm R."/>
            <person name="Martin F."/>
            <person name="Silar P."/>
            <person name="Natvig D."/>
            <person name="Lalanne C."/>
            <person name="Gautier V."/>
            <person name="Ament-Velasquez S.L."/>
            <person name="Kruys A."/>
            <person name="Hutchinson M.I."/>
            <person name="Powell A.J."/>
            <person name="Barry K."/>
            <person name="Miller A.N."/>
            <person name="Grigoriev I.V."/>
            <person name="Debuchy R."/>
            <person name="Gladieux P."/>
            <person name="Thoren M.H."/>
            <person name="Johannesson H."/>
        </authorList>
    </citation>
    <scope>NUCLEOTIDE SEQUENCE</scope>
    <source>
        <strain evidence="2">CBS 560.94</strain>
    </source>
</reference>
<dbReference type="AlphaFoldDB" id="A0AAE0JRB2"/>
<evidence type="ECO:0000256" key="1">
    <source>
        <dbReference type="SAM" id="Coils"/>
    </source>
</evidence>
<feature type="coiled-coil region" evidence="1">
    <location>
        <begin position="220"/>
        <end position="247"/>
    </location>
</feature>
<accession>A0AAE0JRB2</accession>
<name>A0AAE0JRB2_9PEZI</name>
<protein>
    <submittedName>
        <fullName evidence="2">Uncharacterized protein</fullName>
    </submittedName>
</protein>
<evidence type="ECO:0000313" key="3">
    <source>
        <dbReference type="Proteomes" id="UP001278500"/>
    </source>
</evidence>
<comment type="caution">
    <text evidence="2">The sequence shown here is derived from an EMBL/GenBank/DDBJ whole genome shotgun (WGS) entry which is preliminary data.</text>
</comment>
<reference evidence="2" key="1">
    <citation type="journal article" date="2023" name="Mol. Phylogenet. Evol.">
        <title>Genome-scale phylogeny and comparative genomics of the fungal order Sordariales.</title>
        <authorList>
            <person name="Hensen N."/>
            <person name="Bonometti L."/>
            <person name="Westerberg I."/>
            <person name="Brannstrom I.O."/>
            <person name="Guillou S."/>
            <person name="Cros-Aarteil S."/>
            <person name="Calhoun S."/>
            <person name="Haridas S."/>
            <person name="Kuo A."/>
            <person name="Mondo S."/>
            <person name="Pangilinan J."/>
            <person name="Riley R."/>
            <person name="LaButti K."/>
            <person name="Andreopoulos B."/>
            <person name="Lipzen A."/>
            <person name="Chen C."/>
            <person name="Yan M."/>
            <person name="Daum C."/>
            <person name="Ng V."/>
            <person name="Clum A."/>
            <person name="Steindorff A."/>
            <person name="Ohm R.A."/>
            <person name="Martin F."/>
            <person name="Silar P."/>
            <person name="Natvig D.O."/>
            <person name="Lalanne C."/>
            <person name="Gautier V."/>
            <person name="Ament-Velasquez S.L."/>
            <person name="Kruys A."/>
            <person name="Hutchinson M.I."/>
            <person name="Powell A.J."/>
            <person name="Barry K."/>
            <person name="Miller A.N."/>
            <person name="Grigoriev I.V."/>
            <person name="Debuchy R."/>
            <person name="Gladieux P."/>
            <person name="Hiltunen Thoren M."/>
            <person name="Johannesson H."/>
        </authorList>
    </citation>
    <scope>NUCLEOTIDE SEQUENCE</scope>
    <source>
        <strain evidence="2">CBS 560.94</strain>
    </source>
</reference>